<gene>
    <name evidence="1" type="ORF">V6N12_025669</name>
</gene>
<keyword evidence="2" id="KW-1185">Reference proteome</keyword>
<protein>
    <submittedName>
        <fullName evidence="1">Uncharacterized protein</fullName>
    </submittedName>
</protein>
<organism evidence="1 2">
    <name type="scientific">Hibiscus sabdariffa</name>
    <name type="common">roselle</name>
    <dbReference type="NCBI Taxonomy" id="183260"/>
    <lineage>
        <taxon>Eukaryota</taxon>
        <taxon>Viridiplantae</taxon>
        <taxon>Streptophyta</taxon>
        <taxon>Embryophyta</taxon>
        <taxon>Tracheophyta</taxon>
        <taxon>Spermatophyta</taxon>
        <taxon>Magnoliopsida</taxon>
        <taxon>eudicotyledons</taxon>
        <taxon>Gunneridae</taxon>
        <taxon>Pentapetalae</taxon>
        <taxon>rosids</taxon>
        <taxon>malvids</taxon>
        <taxon>Malvales</taxon>
        <taxon>Malvaceae</taxon>
        <taxon>Malvoideae</taxon>
        <taxon>Hibiscus</taxon>
    </lineage>
</organism>
<name>A0ABR2AWY7_9ROSI</name>
<evidence type="ECO:0000313" key="1">
    <source>
        <dbReference type="EMBL" id="KAK8498469.1"/>
    </source>
</evidence>
<sequence>MVPLVNQKLEVIQLQFTMLFLNQNNSQNLPVTRRKEYPSQISNPEASTVFPFIQFFYNKDLAEEVNKSLTKGKCSAQYSVQSRQCKTFRVPEDSPTIKDPKNSETDSSVSTLQVPAESELVSFPNKHQRICKMNLKRALLSIDKNTSRYTLTKQAVYVRRQTKGKSFFLLII</sequence>
<comment type="caution">
    <text evidence="1">The sequence shown here is derived from an EMBL/GenBank/DDBJ whole genome shotgun (WGS) entry which is preliminary data.</text>
</comment>
<proteinExistence type="predicted"/>
<reference evidence="1 2" key="1">
    <citation type="journal article" date="2024" name="G3 (Bethesda)">
        <title>Genome assembly of Hibiscus sabdariffa L. provides insights into metabolisms of medicinal natural products.</title>
        <authorList>
            <person name="Kim T."/>
        </authorList>
    </citation>
    <scope>NUCLEOTIDE SEQUENCE [LARGE SCALE GENOMIC DNA]</scope>
    <source>
        <strain evidence="1">TK-2024</strain>
        <tissue evidence="1">Old leaves</tissue>
    </source>
</reference>
<accession>A0ABR2AWY7</accession>
<dbReference type="EMBL" id="JBBPBM010000260">
    <property type="protein sequence ID" value="KAK8498469.1"/>
    <property type="molecule type" value="Genomic_DNA"/>
</dbReference>
<evidence type="ECO:0000313" key="2">
    <source>
        <dbReference type="Proteomes" id="UP001472677"/>
    </source>
</evidence>
<dbReference type="Proteomes" id="UP001472677">
    <property type="component" value="Unassembled WGS sequence"/>
</dbReference>